<accession>A0A378PUF7</accession>
<dbReference type="Proteomes" id="UP000254133">
    <property type="component" value="Unassembled WGS sequence"/>
</dbReference>
<evidence type="ECO:0000313" key="1">
    <source>
        <dbReference type="EMBL" id="STY90382.1"/>
    </source>
</evidence>
<gene>
    <name evidence="1" type="ORF">NCTC9426_00397</name>
</gene>
<protein>
    <submittedName>
        <fullName evidence="1">Uncharacterized protein</fullName>
    </submittedName>
</protein>
<reference evidence="1 2" key="1">
    <citation type="submission" date="2018-06" db="EMBL/GenBank/DDBJ databases">
        <authorList>
            <consortium name="Pathogen Informatics"/>
            <person name="Doyle S."/>
        </authorList>
    </citation>
    <scope>NUCLEOTIDE SEQUENCE [LARGE SCALE GENOMIC DNA]</scope>
    <source>
        <strain evidence="1 2">NCTC9426</strain>
    </source>
</reference>
<organism evidence="1 2">
    <name type="scientific">Moraxella bovis</name>
    <dbReference type="NCBI Taxonomy" id="476"/>
    <lineage>
        <taxon>Bacteria</taxon>
        <taxon>Pseudomonadati</taxon>
        <taxon>Pseudomonadota</taxon>
        <taxon>Gammaproteobacteria</taxon>
        <taxon>Moraxellales</taxon>
        <taxon>Moraxellaceae</taxon>
        <taxon>Moraxella</taxon>
    </lineage>
</organism>
<dbReference type="AlphaFoldDB" id="A0A378PUF7"/>
<name>A0A378PUF7_MORBO</name>
<sequence>MQKWIEIVNFYHIYKNVINGRHALINFLQNSKLKTVHGEIGKSNCFPLLFDKLRVNGKLVLQGV</sequence>
<evidence type="ECO:0000313" key="2">
    <source>
        <dbReference type="Proteomes" id="UP000254133"/>
    </source>
</evidence>
<proteinExistence type="predicted"/>
<dbReference type="EMBL" id="UGPZ01000002">
    <property type="protein sequence ID" value="STY90382.1"/>
    <property type="molecule type" value="Genomic_DNA"/>
</dbReference>